<sequence>MAPGHSTTNGGRYDDNADTDSLTCDSSIGRYTLKAVGSDKLVVDITDNNFSSAVLEHLPYTRSFDAAHGGVERSCGWQRWLVWDATVVKSTVYYIVALCVRSTLIPFEVLISDVLCASIASMNPSIHLYGVRAPIPAHSFLIPKRPRPASRLMNNMQMAAV</sequence>
<name>A0A4C1X8A0_EUMVA</name>
<comment type="caution">
    <text evidence="1">The sequence shown here is derived from an EMBL/GenBank/DDBJ whole genome shotgun (WGS) entry which is preliminary data.</text>
</comment>
<dbReference type="Proteomes" id="UP000299102">
    <property type="component" value="Unassembled WGS sequence"/>
</dbReference>
<protein>
    <submittedName>
        <fullName evidence="1">Uncharacterized protein</fullName>
    </submittedName>
</protein>
<dbReference type="AlphaFoldDB" id="A0A4C1X8A0"/>
<keyword evidence="2" id="KW-1185">Reference proteome</keyword>
<gene>
    <name evidence="1" type="ORF">EVAR_34567_1</name>
</gene>
<evidence type="ECO:0000313" key="2">
    <source>
        <dbReference type="Proteomes" id="UP000299102"/>
    </source>
</evidence>
<dbReference type="EMBL" id="BGZK01000738">
    <property type="protein sequence ID" value="GBP58564.1"/>
    <property type="molecule type" value="Genomic_DNA"/>
</dbReference>
<accession>A0A4C1X8A0</accession>
<reference evidence="1 2" key="1">
    <citation type="journal article" date="2019" name="Commun. Biol.">
        <title>The bagworm genome reveals a unique fibroin gene that provides high tensile strength.</title>
        <authorList>
            <person name="Kono N."/>
            <person name="Nakamura H."/>
            <person name="Ohtoshi R."/>
            <person name="Tomita M."/>
            <person name="Numata K."/>
            <person name="Arakawa K."/>
        </authorList>
    </citation>
    <scope>NUCLEOTIDE SEQUENCE [LARGE SCALE GENOMIC DNA]</scope>
</reference>
<organism evidence="1 2">
    <name type="scientific">Eumeta variegata</name>
    <name type="common">Bagworm moth</name>
    <name type="synonym">Eumeta japonica</name>
    <dbReference type="NCBI Taxonomy" id="151549"/>
    <lineage>
        <taxon>Eukaryota</taxon>
        <taxon>Metazoa</taxon>
        <taxon>Ecdysozoa</taxon>
        <taxon>Arthropoda</taxon>
        <taxon>Hexapoda</taxon>
        <taxon>Insecta</taxon>
        <taxon>Pterygota</taxon>
        <taxon>Neoptera</taxon>
        <taxon>Endopterygota</taxon>
        <taxon>Lepidoptera</taxon>
        <taxon>Glossata</taxon>
        <taxon>Ditrysia</taxon>
        <taxon>Tineoidea</taxon>
        <taxon>Psychidae</taxon>
        <taxon>Oiketicinae</taxon>
        <taxon>Eumeta</taxon>
    </lineage>
</organism>
<proteinExistence type="predicted"/>
<evidence type="ECO:0000313" key="1">
    <source>
        <dbReference type="EMBL" id="GBP58564.1"/>
    </source>
</evidence>